<evidence type="ECO:0000256" key="2">
    <source>
        <dbReference type="ARBA" id="ARBA00022692"/>
    </source>
</evidence>
<comment type="subcellular location">
    <subcellularLocation>
        <location evidence="1">Cell membrane</location>
        <topology evidence="1">Multi-pass membrane protein</topology>
    </subcellularLocation>
</comment>
<keyword evidence="6 7" id="KW-0472">Membrane</keyword>
<dbReference type="PROSITE" id="PS50929">
    <property type="entry name" value="ABC_TM1F"/>
    <property type="match status" value="1"/>
</dbReference>
<dbReference type="InterPro" id="IPR027417">
    <property type="entry name" value="P-loop_NTPase"/>
</dbReference>
<evidence type="ECO:0000256" key="6">
    <source>
        <dbReference type="ARBA" id="ARBA00023136"/>
    </source>
</evidence>
<dbReference type="PROSITE" id="PS50893">
    <property type="entry name" value="ABC_TRANSPORTER_2"/>
    <property type="match status" value="1"/>
</dbReference>
<feature type="transmembrane region" description="Helical" evidence="7">
    <location>
        <begin position="161"/>
        <end position="181"/>
    </location>
</feature>
<evidence type="ECO:0000256" key="3">
    <source>
        <dbReference type="ARBA" id="ARBA00022741"/>
    </source>
</evidence>
<evidence type="ECO:0000313" key="10">
    <source>
        <dbReference type="EMBL" id="MEK9500747.1"/>
    </source>
</evidence>
<dbReference type="Pfam" id="PF00005">
    <property type="entry name" value="ABC_tran"/>
    <property type="match status" value="1"/>
</dbReference>
<dbReference type="CDD" id="cd18541">
    <property type="entry name" value="ABC_6TM_TmrB_like"/>
    <property type="match status" value="1"/>
</dbReference>
<organism evidence="10 11">
    <name type="scientific">Gaopeijia maritima</name>
    <dbReference type="NCBI Taxonomy" id="3119007"/>
    <lineage>
        <taxon>Bacteria</taxon>
        <taxon>Pseudomonadati</taxon>
        <taxon>Gemmatimonadota</taxon>
        <taxon>Longimicrobiia</taxon>
        <taxon>Gaopeijiales</taxon>
        <taxon>Gaopeijiaceae</taxon>
        <taxon>Gaopeijia</taxon>
    </lineage>
</organism>
<dbReference type="InterPro" id="IPR036640">
    <property type="entry name" value="ABC1_TM_sf"/>
</dbReference>
<dbReference type="PANTHER" id="PTHR43394">
    <property type="entry name" value="ATP-DEPENDENT PERMEASE MDL1, MITOCHONDRIAL"/>
    <property type="match status" value="1"/>
</dbReference>
<dbReference type="InterPro" id="IPR017871">
    <property type="entry name" value="ABC_transporter-like_CS"/>
</dbReference>
<accession>A0ABU9E7P7</accession>
<name>A0ABU9E7P7_9BACT</name>
<gene>
    <name evidence="10" type="ORF">WI372_07150</name>
</gene>
<dbReference type="PROSITE" id="PS00211">
    <property type="entry name" value="ABC_TRANSPORTER_1"/>
    <property type="match status" value="1"/>
</dbReference>
<dbReference type="SUPFAM" id="SSF90123">
    <property type="entry name" value="ABC transporter transmembrane region"/>
    <property type="match status" value="1"/>
</dbReference>
<evidence type="ECO:0000256" key="5">
    <source>
        <dbReference type="ARBA" id="ARBA00022989"/>
    </source>
</evidence>
<sequence>MRALRTLLPYYRPYRRGLLAGLACVAIAQGFTIVSPWIMKLAIDALADPAVSADRIALLAMATVGIALLGGAARYGMRELINGISRRMEVDLRRDFFAHLVALDAGFYAENRTGDLMSRATNDIMAVRMAAGPAVMYAVNTVVGFVLALSLMLWISPRLTLYAVIPMVILPFVVLGFGRMIHRHFEAIQEHFATMSTMIQENLTGMRIIRAYVQEEAQAAEFDALNREYRRRNMLLVTRAGAFHPILGLFSGAAMVIVLYLGGREAMAGAISLGDYVAFFFYLALLIWPMIALGWVTNLFQQGAASMGRINALMEREPAIRAPEHPRAIDGARGEIEFRDVTFRYPGTGRDVLREVSFVARPGQTVAIVGATGSGKSTLVSLLPRIFDPTEGEILLDGVPLTAYDPGTLRSRIGMVPQDAFLFSETIATNIALGLPPGAAPESGEPGQAEALDLVRVGAEPEPDPLSPPAAVPDAVLAAARVAQLDEAIRDFPRGYGTLLGERGINLSGGQKQRATLARAVARDPLVLILDDALSAVDTRTESRILSDLREVMENRTSFIISHRVSAVMDADHILVLDDGRIVERGTHEELAAAGGGYATLLRRQMIEEEIEPAAVQSDASGADT</sequence>
<keyword evidence="3" id="KW-0547">Nucleotide-binding</keyword>
<dbReference type="SMART" id="SM00382">
    <property type="entry name" value="AAA"/>
    <property type="match status" value="1"/>
</dbReference>
<dbReference type="InterPro" id="IPR003593">
    <property type="entry name" value="AAA+_ATPase"/>
</dbReference>
<evidence type="ECO:0000256" key="7">
    <source>
        <dbReference type="SAM" id="Phobius"/>
    </source>
</evidence>
<feature type="domain" description="ABC transporter" evidence="8">
    <location>
        <begin position="336"/>
        <end position="604"/>
    </location>
</feature>
<comment type="caution">
    <text evidence="10">The sequence shown here is derived from an EMBL/GenBank/DDBJ whole genome shotgun (WGS) entry which is preliminary data.</text>
</comment>
<protein>
    <submittedName>
        <fullName evidence="10">ABC transporter ATP-binding protein</fullName>
    </submittedName>
</protein>
<reference evidence="10 11" key="1">
    <citation type="submission" date="2024-02" db="EMBL/GenBank/DDBJ databases">
        <title>A novel Gemmatimonadota bacterium.</title>
        <authorList>
            <person name="Du Z.-J."/>
            <person name="Ye Y.-Q."/>
        </authorList>
    </citation>
    <scope>NUCLEOTIDE SEQUENCE [LARGE SCALE GENOMIC DNA]</scope>
    <source>
        <strain evidence="10 11">DH-20</strain>
    </source>
</reference>
<dbReference type="PANTHER" id="PTHR43394:SF1">
    <property type="entry name" value="ATP-BINDING CASSETTE SUB-FAMILY B MEMBER 10, MITOCHONDRIAL"/>
    <property type="match status" value="1"/>
</dbReference>
<evidence type="ECO:0000259" key="9">
    <source>
        <dbReference type="PROSITE" id="PS50929"/>
    </source>
</evidence>
<dbReference type="Gene3D" id="3.40.50.300">
    <property type="entry name" value="P-loop containing nucleotide triphosphate hydrolases"/>
    <property type="match status" value="1"/>
</dbReference>
<dbReference type="EMBL" id="JBBHLI010000003">
    <property type="protein sequence ID" value="MEK9500747.1"/>
    <property type="molecule type" value="Genomic_DNA"/>
</dbReference>
<evidence type="ECO:0000259" key="8">
    <source>
        <dbReference type="PROSITE" id="PS50893"/>
    </source>
</evidence>
<dbReference type="Gene3D" id="1.20.1560.10">
    <property type="entry name" value="ABC transporter type 1, transmembrane domain"/>
    <property type="match status" value="1"/>
</dbReference>
<dbReference type="RefSeq" id="WP_405279769.1">
    <property type="nucleotide sequence ID" value="NZ_CP144380.1"/>
</dbReference>
<keyword evidence="11" id="KW-1185">Reference proteome</keyword>
<feature type="transmembrane region" description="Helical" evidence="7">
    <location>
        <begin position="134"/>
        <end position="155"/>
    </location>
</feature>
<keyword evidence="4 10" id="KW-0067">ATP-binding</keyword>
<proteinExistence type="predicted"/>
<dbReference type="GO" id="GO:0005524">
    <property type="term" value="F:ATP binding"/>
    <property type="evidence" value="ECO:0007669"/>
    <property type="project" value="UniProtKB-KW"/>
</dbReference>
<feature type="transmembrane region" description="Helical" evidence="7">
    <location>
        <begin position="56"/>
        <end position="77"/>
    </location>
</feature>
<evidence type="ECO:0000256" key="4">
    <source>
        <dbReference type="ARBA" id="ARBA00022840"/>
    </source>
</evidence>
<dbReference type="InterPro" id="IPR003439">
    <property type="entry name" value="ABC_transporter-like_ATP-bd"/>
</dbReference>
<dbReference type="Pfam" id="PF00664">
    <property type="entry name" value="ABC_membrane"/>
    <property type="match status" value="1"/>
</dbReference>
<keyword evidence="2 7" id="KW-0812">Transmembrane</keyword>
<dbReference type="InterPro" id="IPR011527">
    <property type="entry name" value="ABC1_TM_dom"/>
</dbReference>
<dbReference type="InterPro" id="IPR039421">
    <property type="entry name" value="Type_1_exporter"/>
</dbReference>
<dbReference type="Proteomes" id="UP001484239">
    <property type="component" value="Unassembled WGS sequence"/>
</dbReference>
<evidence type="ECO:0000313" key="11">
    <source>
        <dbReference type="Proteomes" id="UP001484239"/>
    </source>
</evidence>
<keyword evidence="5 7" id="KW-1133">Transmembrane helix</keyword>
<feature type="domain" description="ABC transmembrane type-1" evidence="9">
    <location>
        <begin position="19"/>
        <end position="302"/>
    </location>
</feature>
<evidence type="ECO:0000256" key="1">
    <source>
        <dbReference type="ARBA" id="ARBA00004651"/>
    </source>
</evidence>
<dbReference type="SUPFAM" id="SSF52540">
    <property type="entry name" value="P-loop containing nucleoside triphosphate hydrolases"/>
    <property type="match status" value="1"/>
</dbReference>
<feature type="transmembrane region" description="Helical" evidence="7">
    <location>
        <begin position="279"/>
        <end position="300"/>
    </location>
</feature>
<feature type="transmembrane region" description="Helical" evidence="7">
    <location>
        <begin position="236"/>
        <end position="259"/>
    </location>
</feature>